<evidence type="ECO:0000256" key="9">
    <source>
        <dbReference type="RuleBase" id="RU003640"/>
    </source>
</evidence>
<accession>A0A343L6Q2</accession>
<evidence type="ECO:0000256" key="5">
    <source>
        <dbReference type="ARBA" id="ARBA00022692"/>
    </source>
</evidence>
<dbReference type="EMBL" id="MF383367">
    <property type="protein sequence ID" value="ATL23291.1"/>
    <property type="molecule type" value="Genomic_DNA"/>
</dbReference>
<dbReference type="PANTHER" id="PTHR11058:SF9">
    <property type="entry name" value="NADH-UBIQUINONE OXIDOREDUCTASE CHAIN 3"/>
    <property type="match status" value="1"/>
</dbReference>
<evidence type="ECO:0000256" key="4">
    <source>
        <dbReference type="ARBA" id="ARBA00022448"/>
    </source>
</evidence>
<dbReference type="AlphaFoldDB" id="A0A343L6Q2"/>
<feature type="transmembrane region" description="Helical" evidence="9">
    <location>
        <begin position="89"/>
        <end position="108"/>
    </location>
</feature>
<gene>
    <name evidence="10" type="primary">ND3</name>
</gene>
<keyword evidence="9 10" id="KW-0496">Mitochondrion</keyword>
<protein>
    <recommendedName>
        <fullName evidence="3 9">NADH-ubiquinone oxidoreductase chain 3</fullName>
        <ecNumber evidence="9">7.1.1.2</ecNumber>
    </recommendedName>
</protein>
<keyword evidence="6 9" id="KW-1133">Transmembrane helix</keyword>
<feature type="transmembrane region" description="Helical" evidence="9">
    <location>
        <begin position="55"/>
        <end position="77"/>
    </location>
</feature>
<comment type="similarity">
    <text evidence="2 9">Belongs to the complex I subunit 3 family.</text>
</comment>
<keyword evidence="9" id="KW-1278">Translocase</keyword>
<dbReference type="GO" id="GO:0030964">
    <property type="term" value="C:NADH dehydrogenase complex"/>
    <property type="evidence" value="ECO:0007669"/>
    <property type="project" value="TreeGrafter"/>
</dbReference>
<dbReference type="Gene3D" id="1.20.58.1610">
    <property type="entry name" value="NADH:ubiquinone/plastoquinone oxidoreductase, chain 3"/>
    <property type="match status" value="1"/>
</dbReference>
<dbReference type="GO" id="GO:0031966">
    <property type="term" value="C:mitochondrial membrane"/>
    <property type="evidence" value="ECO:0007669"/>
    <property type="project" value="UniProtKB-SubCell"/>
</dbReference>
<keyword evidence="5 9" id="KW-0812">Transmembrane</keyword>
<evidence type="ECO:0000256" key="1">
    <source>
        <dbReference type="ARBA" id="ARBA00004370"/>
    </source>
</evidence>
<dbReference type="InterPro" id="IPR000440">
    <property type="entry name" value="NADH_UbQ/plastoQ_OxRdtase_su3"/>
</dbReference>
<evidence type="ECO:0000256" key="7">
    <source>
        <dbReference type="ARBA" id="ARBA00023136"/>
    </source>
</evidence>
<geneLocation type="mitochondrion" evidence="10"/>
<dbReference type="PANTHER" id="PTHR11058">
    <property type="entry name" value="NADH-UBIQUINONE OXIDOREDUCTASE CHAIN 3"/>
    <property type="match status" value="1"/>
</dbReference>
<keyword evidence="9" id="KW-0679">Respiratory chain</keyword>
<keyword evidence="9" id="KW-0830">Ubiquinone</keyword>
<keyword evidence="9" id="KW-0520">NAD</keyword>
<name>A0A343L6Q2_9CUCU</name>
<dbReference type="GO" id="GO:0008137">
    <property type="term" value="F:NADH dehydrogenase (ubiquinone) activity"/>
    <property type="evidence" value="ECO:0007669"/>
    <property type="project" value="UniProtKB-UniRule"/>
</dbReference>
<dbReference type="InterPro" id="IPR038430">
    <property type="entry name" value="NDAH_ubi_oxred_su3_sf"/>
</dbReference>
<keyword evidence="4 9" id="KW-0813">Transport</keyword>
<proteinExistence type="inferred from homology"/>
<evidence type="ECO:0000256" key="2">
    <source>
        <dbReference type="ARBA" id="ARBA00008472"/>
    </source>
</evidence>
<comment type="subcellular location">
    <subcellularLocation>
        <location evidence="1">Membrane</location>
    </subcellularLocation>
    <subcellularLocation>
        <location evidence="9">Mitochondrion membrane</location>
        <topology evidence="9">Multi-pass membrane protein</topology>
    </subcellularLocation>
</comment>
<comment type="function">
    <text evidence="9">Core subunit of the mitochondrial membrane respiratory chain NADH dehydrogenase (Complex I) which catalyzes electron transfer from NADH through the respiratory chain, using ubiquinone as an electron acceptor. Essential for the catalytic activity of complex I.</text>
</comment>
<dbReference type="Pfam" id="PF00507">
    <property type="entry name" value="Oxidored_q4"/>
    <property type="match status" value="1"/>
</dbReference>
<comment type="catalytic activity">
    <reaction evidence="8 9">
        <text>a ubiquinone + NADH + 5 H(+)(in) = a ubiquinol + NAD(+) + 4 H(+)(out)</text>
        <dbReference type="Rhea" id="RHEA:29091"/>
        <dbReference type="Rhea" id="RHEA-COMP:9565"/>
        <dbReference type="Rhea" id="RHEA-COMP:9566"/>
        <dbReference type="ChEBI" id="CHEBI:15378"/>
        <dbReference type="ChEBI" id="CHEBI:16389"/>
        <dbReference type="ChEBI" id="CHEBI:17976"/>
        <dbReference type="ChEBI" id="CHEBI:57540"/>
        <dbReference type="ChEBI" id="CHEBI:57945"/>
        <dbReference type="EC" id="7.1.1.2"/>
    </reaction>
</comment>
<reference evidence="10" key="1">
    <citation type="journal article" date="2017" name="Mitochondrial DNA Part B Resour">
        <title>The complete mitochondrial genome of Sympiezomias velatus (Coleoptera: Curculionidae).</title>
        <authorList>
            <person name="Tang P.-A."/>
            <person name="Zhang L."/>
            <person name="Li X.-P."/>
            <person name="Li F.-F."/>
            <person name="Yuan M.-L."/>
        </authorList>
    </citation>
    <scope>NUCLEOTIDE SEQUENCE</scope>
</reference>
<organism evidence="10">
    <name type="scientific">Sympiezomias velatus</name>
    <dbReference type="NCBI Taxonomy" id="2044628"/>
    <lineage>
        <taxon>Eukaryota</taxon>
        <taxon>Metazoa</taxon>
        <taxon>Ecdysozoa</taxon>
        <taxon>Arthropoda</taxon>
        <taxon>Hexapoda</taxon>
        <taxon>Insecta</taxon>
        <taxon>Pterygota</taxon>
        <taxon>Neoptera</taxon>
        <taxon>Endopterygota</taxon>
        <taxon>Coleoptera</taxon>
        <taxon>Polyphaga</taxon>
        <taxon>Cucujiformia</taxon>
        <taxon>Curculionidae</taxon>
        <taxon>Entiminae</taxon>
        <taxon>Tanymecini</taxon>
        <taxon>Sympiezomias</taxon>
    </lineage>
</organism>
<evidence type="ECO:0000256" key="8">
    <source>
        <dbReference type="ARBA" id="ARBA00049551"/>
    </source>
</evidence>
<evidence type="ECO:0000256" key="3">
    <source>
        <dbReference type="ARBA" id="ARBA00021007"/>
    </source>
</evidence>
<evidence type="ECO:0000256" key="6">
    <source>
        <dbReference type="ARBA" id="ARBA00022989"/>
    </source>
</evidence>
<keyword evidence="9" id="KW-0249">Electron transport</keyword>
<keyword evidence="7 9" id="KW-0472">Membrane</keyword>
<sequence length="117" mass="13585">MLMLFIMSKLIWVILGIFILILNLIAKKTFADREKNSPFECGFDPKSSARVPFSLHFFLLAVIFIIFDVELTLILPMTLVMKISSFKHYILTTLMFLLMLLIGLYHEWNQGALNWAV</sequence>
<evidence type="ECO:0000313" key="10">
    <source>
        <dbReference type="EMBL" id="ATL23291.1"/>
    </source>
</evidence>
<dbReference type="EC" id="7.1.1.2" evidence="9"/>